<organism evidence="1 2">
    <name type="scientific">Mizuhopecten yessoensis</name>
    <name type="common">Japanese scallop</name>
    <name type="synonym">Patinopecten yessoensis</name>
    <dbReference type="NCBI Taxonomy" id="6573"/>
    <lineage>
        <taxon>Eukaryota</taxon>
        <taxon>Metazoa</taxon>
        <taxon>Spiralia</taxon>
        <taxon>Lophotrochozoa</taxon>
        <taxon>Mollusca</taxon>
        <taxon>Bivalvia</taxon>
        <taxon>Autobranchia</taxon>
        <taxon>Pteriomorphia</taxon>
        <taxon>Pectinida</taxon>
        <taxon>Pectinoidea</taxon>
        <taxon>Pectinidae</taxon>
        <taxon>Mizuhopecten</taxon>
    </lineage>
</organism>
<keyword evidence="2" id="KW-1185">Reference proteome</keyword>
<accession>A0A210R1U3</accession>
<dbReference type="Proteomes" id="UP000242188">
    <property type="component" value="Unassembled WGS sequence"/>
</dbReference>
<evidence type="ECO:0000313" key="1">
    <source>
        <dbReference type="EMBL" id="OWF54952.1"/>
    </source>
</evidence>
<protein>
    <recommendedName>
        <fullName evidence="3">Peptidase A2 domain-containing protein</fullName>
    </recommendedName>
</protein>
<dbReference type="Gene3D" id="2.40.70.10">
    <property type="entry name" value="Acid Proteases"/>
    <property type="match status" value="1"/>
</dbReference>
<gene>
    <name evidence="1" type="ORF">KP79_PYT17930</name>
</gene>
<sequence>MADDDIIKQAAIRRERNKSKNRIGGDLFVDGPRTPIPSPRQLNGKSVKALLNTCVMSSIINRHMFQHIFGSDENMKFMGDMATGVPITIEERTLQFDFHTRGDIPDVVLGLDFLTSFKCSLNLGDKTLALGSVSDSDYVCTKLISDRELPLRYRTGTNLAASV</sequence>
<dbReference type="EMBL" id="NEDP02000798">
    <property type="protein sequence ID" value="OWF54952.1"/>
    <property type="molecule type" value="Genomic_DNA"/>
</dbReference>
<reference evidence="1 2" key="1">
    <citation type="journal article" date="2017" name="Nat. Ecol. Evol.">
        <title>Scallop genome provides insights into evolution of bilaterian karyotype and development.</title>
        <authorList>
            <person name="Wang S."/>
            <person name="Zhang J."/>
            <person name="Jiao W."/>
            <person name="Li J."/>
            <person name="Xun X."/>
            <person name="Sun Y."/>
            <person name="Guo X."/>
            <person name="Huan P."/>
            <person name="Dong B."/>
            <person name="Zhang L."/>
            <person name="Hu X."/>
            <person name="Sun X."/>
            <person name="Wang J."/>
            <person name="Zhao C."/>
            <person name="Wang Y."/>
            <person name="Wang D."/>
            <person name="Huang X."/>
            <person name="Wang R."/>
            <person name="Lv J."/>
            <person name="Li Y."/>
            <person name="Zhang Z."/>
            <person name="Liu B."/>
            <person name="Lu W."/>
            <person name="Hui Y."/>
            <person name="Liang J."/>
            <person name="Zhou Z."/>
            <person name="Hou R."/>
            <person name="Li X."/>
            <person name="Liu Y."/>
            <person name="Li H."/>
            <person name="Ning X."/>
            <person name="Lin Y."/>
            <person name="Zhao L."/>
            <person name="Xing Q."/>
            <person name="Dou J."/>
            <person name="Li Y."/>
            <person name="Mao J."/>
            <person name="Guo H."/>
            <person name="Dou H."/>
            <person name="Li T."/>
            <person name="Mu C."/>
            <person name="Jiang W."/>
            <person name="Fu Q."/>
            <person name="Fu X."/>
            <person name="Miao Y."/>
            <person name="Liu J."/>
            <person name="Yu Q."/>
            <person name="Li R."/>
            <person name="Liao H."/>
            <person name="Li X."/>
            <person name="Kong Y."/>
            <person name="Jiang Z."/>
            <person name="Chourrout D."/>
            <person name="Li R."/>
            <person name="Bao Z."/>
        </authorList>
    </citation>
    <scope>NUCLEOTIDE SEQUENCE [LARGE SCALE GENOMIC DNA]</scope>
    <source>
        <strain evidence="1 2">PY_sf001</strain>
    </source>
</reference>
<evidence type="ECO:0008006" key="3">
    <source>
        <dbReference type="Google" id="ProtNLM"/>
    </source>
</evidence>
<dbReference type="InterPro" id="IPR021109">
    <property type="entry name" value="Peptidase_aspartic_dom_sf"/>
</dbReference>
<proteinExistence type="predicted"/>
<comment type="caution">
    <text evidence="1">The sequence shown here is derived from an EMBL/GenBank/DDBJ whole genome shotgun (WGS) entry which is preliminary data.</text>
</comment>
<evidence type="ECO:0000313" key="2">
    <source>
        <dbReference type="Proteomes" id="UP000242188"/>
    </source>
</evidence>
<dbReference type="SUPFAM" id="SSF50630">
    <property type="entry name" value="Acid proteases"/>
    <property type="match status" value="1"/>
</dbReference>
<dbReference type="AlphaFoldDB" id="A0A210R1U3"/>
<dbReference type="OrthoDB" id="1047367at2759"/>
<name>A0A210R1U3_MIZYE</name>